<reference evidence="2 3" key="1">
    <citation type="submission" date="2018-06" db="EMBL/GenBank/DDBJ databases">
        <title>Whole genome sequencing of Candida tropicalis (genome annotated by CSBL at Korea University).</title>
        <authorList>
            <person name="Ahn J."/>
        </authorList>
    </citation>
    <scope>NUCLEOTIDE SEQUENCE [LARGE SCALE GENOMIC DNA]</scope>
    <source>
        <strain evidence="2 3">ATCC 20962</strain>
    </source>
</reference>
<sequence>METSKKPANETLVRINHKDSKQPSMPEHSQETHDEFTPDTLNLVDGSVKLVHIAFIMAETIVPDMA</sequence>
<keyword evidence="3" id="KW-1185">Reference proteome</keyword>
<organism evidence="2 3">
    <name type="scientific">Candida viswanathii</name>
    <dbReference type="NCBI Taxonomy" id="5486"/>
    <lineage>
        <taxon>Eukaryota</taxon>
        <taxon>Fungi</taxon>
        <taxon>Dikarya</taxon>
        <taxon>Ascomycota</taxon>
        <taxon>Saccharomycotina</taxon>
        <taxon>Pichiomycetes</taxon>
        <taxon>Debaryomycetaceae</taxon>
        <taxon>Candida/Lodderomyces clade</taxon>
        <taxon>Candida</taxon>
    </lineage>
</organism>
<protein>
    <submittedName>
        <fullName evidence="2">Uncharacterized protein</fullName>
    </submittedName>
</protein>
<feature type="region of interest" description="Disordered" evidence="1">
    <location>
        <begin position="1"/>
        <end position="38"/>
    </location>
</feature>
<evidence type="ECO:0000313" key="3">
    <source>
        <dbReference type="Proteomes" id="UP000253472"/>
    </source>
</evidence>
<proteinExistence type="predicted"/>
<name>A0A367YPJ2_9ASCO</name>
<evidence type="ECO:0000256" key="1">
    <source>
        <dbReference type="SAM" id="MobiDB-lite"/>
    </source>
</evidence>
<gene>
    <name evidence="2" type="ORF">Cantr_02886</name>
</gene>
<dbReference type="EMBL" id="QLNQ01000001">
    <property type="protein sequence ID" value="RCK67805.1"/>
    <property type="molecule type" value="Genomic_DNA"/>
</dbReference>
<accession>A0A367YPJ2</accession>
<dbReference type="AlphaFoldDB" id="A0A367YPJ2"/>
<dbReference type="Proteomes" id="UP000253472">
    <property type="component" value="Unassembled WGS sequence"/>
</dbReference>
<evidence type="ECO:0000313" key="2">
    <source>
        <dbReference type="EMBL" id="RCK67805.1"/>
    </source>
</evidence>
<comment type="caution">
    <text evidence="2">The sequence shown here is derived from an EMBL/GenBank/DDBJ whole genome shotgun (WGS) entry which is preliminary data.</text>
</comment>